<dbReference type="EMBL" id="VSSQ01101135">
    <property type="protein sequence ID" value="MPN43012.1"/>
    <property type="molecule type" value="Genomic_DNA"/>
</dbReference>
<evidence type="ECO:0000256" key="1">
    <source>
        <dbReference type="SAM" id="MobiDB-lite"/>
    </source>
</evidence>
<dbReference type="AlphaFoldDB" id="A0A645HX08"/>
<protein>
    <submittedName>
        <fullName evidence="2">Uncharacterized protein</fullName>
    </submittedName>
</protein>
<sequence length="138" mass="14380">MERVALFRSAGGAVRCGAPGCHCRGGRPGLAKLRDGSPDELAGPLPRTGGRPPAQAARPVAGCRSQARPAFRGGRLRGAGGSGDRGHQGQDGGGPHRPAGRWAAGHHRLQDRRQHRHQELGGATHHRAAVADLRRAGQ</sequence>
<gene>
    <name evidence="2" type="ORF">SDC9_190571</name>
</gene>
<proteinExistence type="predicted"/>
<evidence type="ECO:0000313" key="2">
    <source>
        <dbReference type="EMBL" id="MPN43012.1"/>
    </source>
</evidence>
<comment type="caution">
    <text evidence="2">The sequence shown here is derived from an EMBL/GenBank/DDBJ whole genome shotgun (WGS) entry which is preliminary data.</text>
</comment>
<name>A0A645HX08_9ZZZZ</name>
<feature type="region of interest" description="Disordered" evidence="1">
    <location>
        <begin position="26"/>
        <end position="138"/>
    </location>
</feature>
<organism evidence="2">
    <name type="scientific">bioreactor metagenome</name>
    <dbReference type="NCBI Taxonomy" id="1076179"/>
    <lineage>
        <taxon>unclassified sequences</taxon>
        <taxon>metagenomes</taxon>
        <taxon>ecological metagenomes</taxon>
    </lineage>
</organism>
<feature type="compositionally biased region" description="Basic residues" evidence="1">
    <location>
        <begin position="104"/>
        <end position="116"/>
    </location>
</feature>
<accession>A0A645HX08</accession>
<reference evidence="2" key="1">
    <citation type="submission" date="2019-08" db="EMBL/GenBank/DDBJ databases">
        <authorList>
            <person name="Kucharzyk K."/>
            <person name="Murdoch R.W."/>
            <person name="Higgins S."/>
            <person name="Loffler F."/>
        </authorList>
    </citation>
    <scope>NUCLEOTIDE SEQUENCE</scope>
</reference>
<feature type="compositionally biased region" description="Gly residues" evidence="1">
    <location>
        <begin position="76"/>
        <end position="95"/>
    </location>
</feature>